<evidence type="ECO:0000256" key="4">
    <source>
        <dbReference type="ARBA" id="ARBA00022737"/>
    </source>
</evidence>
<dbReference type="InterPro" id="IPR036322">
    <property type="entry name" value="WD40_repeat_dom_sf"/>
</dbReference>
<dbReference type="Pfam" id="PF00400">
    <property type="entry name" value="WD40"/>
    <property type="match status" value="1"/>
</dbReference>
<comment type="subcellular location">
    <subcellularLocation>
        <location evidence="1">Nucleus</location>
        <location evidence="1">Nucleolus</location>
    </subcellularLocation>
</comment>
<dbReference type="PANTHER" id="PTHR18359:SF0">
    <property type="entry name" value="U3 SMALL NUCLEOLAR RNA-ASSOCIATED PROTEIN 18 HOMOLOG"/>
    <property type="match status" value="1"/>
</dbReference>
<dbReference type="Proteomes" id="UP001150062">
    <property type="component" value="Unassembled WGS sequence"/>
</dbReference>
<dbReference type="EMBL" id="JAOAOG010000270">
    <property type="protein sequence ID" value="KAJ6234428.1"/>
    <property type="molecule type" value="Genomic_DNA"/>
</dbReference>
<keyword evidence="4" id="KW-0677">Repeat</keyword>
<sequence length="484" mass="55182">MSLKSKQLDDLLFGSPFKTVSIKQRKYSSRTNLTKKEITFKDPDLDCLDFDDRLGNNTKRNTFTYPKTPQKSRSTLKNKALLQHNYRFSTPQLNRQRNPLLKNKRSDFENLEPMFNQTDFPLRKFEGSVLVFNNKKLPKKFFHYKQMGNLTKDFNTNCGVCDVKFNPRDREILSIGKNDGTIQILKTKGIFVQEHNSITTPGIVNLTTSWASNEGQQQSEKLLISGENSQEIYGLSLESNLLEKLVSKSSSFEQGFSYHPNSNHGFRGLKKIKCGTQRNETNLIFGLSTGGDLYLSDHRSGKWLSKLDFCENISDFDFLPKKASSNYPNCLALSINSENPHILLWDIRMDKAQSKLFDQSNTKFSVLSCSPNGKYIAVGCDKGAVNIWCTKKKKIIKSMLSLQNTCTNISFNHDSQMLIMSSKFNDNDCKIIHIPSFTPINNFPTNNIILNSITSFDISSNSSKMSFANSNGHVLMFKNLYFDF</sequence>
<keyword evidence="3" id="KW-0853">WD repeat</keyword>
<evidence type="ECO:0000256" key="1">
    <source>
        <dbReference type="ARBA" id="ARBA00004604"/>
    </source>
</evidence>
<accession>A0ABQ8XP79</accession>
<organism evidence="7 8">
    <name type="scientific">Anaeramoeba flamelloides</name>
    <dbReference type="NCBI Taxonomy" id="1746091"/>
    <lineage>
        <taxon>Eukaryota</taxon>
        <taxon>Metamonada</taxon>
        <taxon>Anaeramoebidae</taxon>
        <taxon>Anaeramoeba</taxon>
    </lineage>
</organism>
<dbReference type="InterPro" id="IPR001680">
    <property type="entry name" value="WD40_rpt"/>
</dbReference>
<evidence type="ECO:0000256" key="3">
    <source>
        <dbReference type="ARBA" id="ARBA00022574"/>
    </source>
</evidence>
<dbReference type="Gene3D" id="2.130.10.10">
    <property type="entry name" value="YVTN repeat-like/Quinoprotein amine dehydrogenase"/>
    <property type="match status" value="1"/>
</dbReference>
<name>A0ABQ8XP79_9EUKA</name>
<dbReference type="InterPro" id="IPR015943">
    <property type="entry name" value="WD40/YVTN_repeat-like_dom_sf"/>
</dbReference>
<comment type="caution">
    <text evidence="7">The sequence shown here is derived from an EMBL/GenBank/DDBJ whole genome shotgun (WGS) entry which is preliminary data.</text>
</comment>
<comment type="similarity">
    <text evidence="6">Belongs to the WD repeat UTP18 family.</text>
</comment>
<reference evidence="7" key="1">
    <citation type="submission" date="2022-08" db="EMBL/GenBank/DDBJ databases">
        <title>Novel sulfate-reducing endosymbionts in the free-living metamonad Anaeramoeba.</title>
        <authorList>
            <person name="Jerlstrom-Hultqvist J."/>
            <person name="Cepicka I."/>
            <person name="Gallot-Lavallee L."/>
            <person name="Salas-Leiva D."/>
            <person name="Curtis B.A."/>
            <person name="Zahonova K."/>
            <person name="Pipaliya S."/>
            <person name="Dacks J."/>
            <person name="Roger A.J."/>
        </authorList>
    </citation>
    <scope>NUCLEOTIDE SEQUENCE</scope>
    <source>
        <strain evidence="7">Schooner1</strain>
    </source>
</reference>
<dbReference type="InterPro" id="IPR045161">
    <property type="entry name" value="Utp18"/>
</dbReference>
<evidence type="ECO:0000313" key="8">
    <source>
        <dbReference type="Proteomes" id="UP001150062"/>
    </source>
</evidence>
<dbReference type="SUPFAM" id="SSF50978">
    <property type="entry name" value="WD40 repeat-like"/>
    <property type="match status" value="1"/>
</dbReference>
<evidence type="ECO:0000256" key="5">
    <source>
        <dbReference type="ARBA" id="ARBA00023242"/>
    </source>
</evidence>
<keyword evidence="2" id="KW-0698">rRNA processing</keyword>
<protein>
    <submittedName>
        <fullName evidence="7">U3 small nucleolar RNA-associated protein</fullName>
    </submittedName>
</protein>
<gene>
    <name evidence="7" type="ORF">M0813_29418</name>
</gene>
<evidence type="ECO:0000256" key="2">
    <source>
        <dbReference type="ARBA" id="ARBA00022552"/>
    </source>
</evidence>
<keyword evidence="5" id="KW-0539">Nucleus</keyword>
<keyword evidence="8" id="KW-1185">Reference proteome</keyword>
<evidence type="ECO:0000313" key="7">
    <source>
        <dbReference type="EMBL" id="KAJ6234428.1"/>
    </source>
</evidence>
<proteinExistence type="inferred from homology"/>
<dbReference type="PANTHER" id="PTHR18359">
    <property type="entry name" value="WD-REPEAT PROTEIN-RELATED"/>
    <property type="match status" value="1"/>
</dbReference>
<evidence type="ECO:0000256" key="6">
    <source>
        <dbReference type="ARBA" id="ARBA00025767"/>
    </source>
</evidence>